<evidence type="ECO:0000256" key="5">
    <source>
        <dbReference type="ARBA" id="ARBA00022553"/>
    </source>
</evidence>
<dbReference type="FunFam" id="3.40.50.300:FF:000006">
    <property type="entry name" value="DNA-binding transcriptional regulator NtrC"/>
    <property type="match status" value="1"/>
</dbReference>
<dbReference type="GO" id="GO:0005737">
    <property type="term" value="C:cytoplasm"/>
    <property type="evidence" value="ECO:0007669"/>
    <property type="project" value="UniProtKB-SubCell"/>
</dbReference>
<dbReference type="Pfam" id="PF00158">
    <property type="entry name" value="Sigma54_activat"/>
    <property type="match status" value="1"/>
</dbReference>
<evidence type="ECO:0000256" key="6">
    <source>
        <dbReference type="ARBA" id="ARBA00022741"/>
    </source>
</evidence>
<dbReference type="SMART" id="SM00382">
    <property type="entry name" value="AAA"/>
    <property type="match status" value="1"/>
</dbReference>
<dbReference type="InterPro" id="IPR025943">
    <property type="entry name" value="Sigma_54_int_dom_ATP-bd_2"/>
</dbReference>
<dbReference type="PRINTS" id="PR01590">
    <property type="entry name" value="HTHFIS"/>
</dbReference>
<dbReference type="Pfam" id="PF00072">
    <property type="entry name" value="Response_reg"/>
    <property type="match status" value="1"/>
</dbReference>
<dbReference type="PROSITE" id="PS00675">
    <property type="entry name" value="SIGMA54_INTERACT_1"/>
    <property type="match status" value="1"/>
</dbReference>
<keyword evidence="13" id="KW-0535">Nitrogen fixation</keyword>
<proteinExistence type="predicted"/>
<comment type="subcellular location">
    <subcellularLocation>
        <location evidence="1">Cytoplasm</location>
    </subcellularLocation>
</comment>
<organism evidence="18">
    <name type="scientific">marine metagenome</name>
    <dbReference type="NCBI Taxonomy" id="408172"/>
    <lineage>
        <taxon>unclassified sequences</taxon>
        <taxon>metagenomes</taxon>
        <taxon>ecological metagenomes</taxon>
    </lineage>
</organism>
<keyword evidence="5" id="KW-0597">Phosphoprotein</keyword>
<keyword evidence="4" id="KW-0678">Repressor</keyword>
<dbReference type="InterPro" id="IPR011006">
    <property type="entry name" value="CheY-like_superfamily"/>
</dbReference>
<evidence type="ECO:0000313" key="18">
    <source>
        <dbReference type="EMBL" id="SUZ57267.1"/>
    </source>
</evidence>
<dbReference type="PANTHER" id="PTHR32071">
    <property type="entry name" value="TRANSCRIPTIONAL REGULATORY PROTEIN"/>
    <property type="match status" value="1"/>
</dbReference>
<dbReference type="CDD" id="cd00009">
    <property type="entry name" value="AAA"/>
    <property type="match status" value="1"/>
</dbReference>
<dbReference type="InterPro" id="IPR002197">
    <property type="entry name" value="HTH_Fis"/>
</dbReference>
<evidence type="ECO:0000256" key="4">
    <source>
        <dbReference type="ARBA" id="ARBA00022491"/>
    </source>
</evidence>
<evidence type="ECO:0000256" key="2">
    <source>
        <dbReference type="ARBA" id="ARBA00019059"/>
    </source>
</evidence>
<dbReference type="InterPro" id="IPR002078">
    <property type="entry name" value="Sigma_54_int"/>
</dbReference>
<evidence type="ECO:0000256" key="12">
    <source>
        <dbReference type="ARBA" id="ARBA00023163"/>
    </source>
</evidence>
<dbReference type="GO" id="GO:0005524">
    <property type="term" value="F:ATP binding"/>
    <property type="evidence" value="ECO:0007669"/>
    <property type="project" value="UniProtKB-KW"/>
</dbReference>
<evidence type="ECO:0000256" key="8">
    <source>
        <dbReference type="ARBA" id="ARBA00023012"/>
    </source>
</evidence>
<keyword evidence="10" id="KW-0238">DNA-binding</keyword>
<evidence type="ECO:0000256" key="13">
    <source>
        <dbReference type="ARBA" id="ARBA00023231"/>
    </source>
</evidence>
<keyword evidence="7" id="KW-0067">ATP-binding</keyword>
<keyword evidence="3" id="KW-0963">Cytoplasm</keyword>
<dbReference type="SUPFAM" id="SSF46689">
    <property type="entry name" value="Homeodomain-like"/>
    <property type="match status" value="1"/>
</dbReference>
<dbReference type="Pfam" id="PF02954">
    <property type="entry name" value="HTH_8"/>
    <property type="match status" value="1"/>
</dbReference>
<dbReference type="InterPro" id="IPR027417">
    <property type="entry name" value="P-loop_NTPase"/>
</dbReference>
<keyword evidence="11" id="KW-0010">Activator</keyword>
<dbReference type="GO" id="GO:0043565">
    <property type="term" value="F:sequence-specific DNA binding"/>
    <property type="evidence" value="ECO:0007669"/>
    <property type="project" value="InterPro"/>
</dbReference>
<dbReference type="Gene3D" id="3.40.50.2300">
    <property type="match status" value="1"/>
</dbReference>
<sequence>MLAEDDESVRLVTTKSLQDEGYKVESAETLKTLWMLIEEGKGNILISDVMMPDGELFDILPQITELRPELPVIVISAKNNLETAISATQKGAYEYLPKPFDLEELNQLIRKALLRRDRNKDSNLIGVRNNQLIIGRSSVMQDLYKSVARLSQNDLTVMIYGESGTGKELVAKALHEYSSRSSYPFIALNMAAIPKELIESELFGHEKGAFTGAYQKSEGKFKHAEKGTLFLDEIGDMPIDAQTRLLRVLQEGEFSSVGGNEKIKTDTRIIAATNKDLNRLINQGSFREDLYYRLNVVPINIPPLRERKEDIPELINHFFIEAMRSGLSEKKIHPDGYSVLKNYDWPGNVRELENFILRISALYPEDMIDSESIRKEINKLNNNTLESKKRNLYFSDIINNYFSDNINKLLEENDGEVHNYIISIIERALISQTLNTNGGNQLKAAESLGLNRNTLRKKIIDLNIDLQSNKKNK</sequence>
<dbReference type="SUPFAM" id="SSF52172">
    <property type="entry name" value="CheY-like"/>
    <property type="match status" value="1"/>
</dbReference>
<evidence type="ECO:0000256" key="1">
    <source>
        <dbReference type="ARBA" id="ARBA00004496"/>
    </source>
</evidence>
<accession>A0A381NRV6</accession>
<dbReference type="InterPro" id="IPR025662">
    <property type="entry name" value="Sigma_54_int_dom_ATP-bd_1"/>
</dbReference>
<dbReference type="InterPro" id="IPR010114">
    <property type="entry name" value="Transcript_reg_NtrC"/>
</dbReference>
<dbReference type="Gene3D" id="1.10.8.60">
    <property type="match status" value="1"/>
</dbReference>
<feature type="domain" description="Sigma-54 factor interaction" evidence="16">
    <location>
        <begin position="133"/>
        <end position="361"/>
    </location>
</feature>
<dbReference type="InterPro" id="IPR001789">
    <property type="entry name" value="Sig_transdc_resp-reg_receiver"/>
</dbReference>
<dbReference type="InterPro" id="IPR003593">
    <property type="entry name" value="AAA+_ATPase"/>
</dbReference>
<dbReference type="SMART" id="SM00448">
    <property type="entry name" value="REC"/>
    <property type="match status" value="1"/>
</dbReference>
<dbReference type="EMBL" id="UINC01000553">
    <property type="protein sequence ID" value="SUZ57267.1"/>
    <property type="molecule type" value="Genomic_DNA"/>
</dbReference>
<keyword evidence="9" id="KW-0805">Transcription regulation</keyword>
<evidence type="ECO:0000259" key="16">
    <source>
        <dbReference type="PROSITE" id="PS50045"/>
    </source>
</evidence>
<dbReference type="NCBIfam" id="TIGR01818">
    <property type="entry name" value="ntrC"/>
    <property type="match status" value="1"/>
</dbReference>
<dbReference type="Pfam" id="PF25601">
    <property type="entry name" value="AAA_lid_14"/>
    <property type="match status" value="1"/>
</dbReference>
<evidence type="ECO:0000256" key="11">
    <source>
        <dbReference type="ARBA" id="ARBA00023159"/>
    </source>
</evidence>
<dbReference type="PROSITE" id="PS00676">
    <property type="entry name" value="SIGMA54_INTERACT_2"/>
    <property type="match status" value="1"/>
</dbReference>
<dbReference type="GO" id="GO:0000156">
    <property type="term" value="F:phosphorelay response regulator activity"/>
    <property type="evidence" value="ECO:0007669"/>
    <property type="project" value="InterPro"/>
</dbReference>
<evidence type="ECO:0000256" key="15">
    <source>
        <dbReference type="ARBA" id="ARBA00031910"/>
    </source>
</evidence>
<evidence type="ECO:0000256" key="9">
    <source>
        <dbReference type="ARBA" id="ARBA00023015"/>
    </source>
</evidence>
<dbReference type="SUPFAM" id="SSF52540">
    <property type="entry name" value="P-loop containing nucleoside triphosphate hydrolases"/>
    <property type="match status" value="1"/>
</dbReference>
<name>A0A381NRV6_9ZZZZ</name>
<keyword evidence="8" id="KW-0902">Two-component regulatory system</keyword>
<reference evidence="18" key="1">
    <citation type="submission" date="2018-05" db="EMBL/GenBank/DDBJ databases">
        <authorList>
            <person name="Lanie J.A."/>
            <person name="Ng W.-L."/>
            <person name="Kazmierczak K.M."/>
            <person name="Andrzejewski T.M."/>
            <person name="Davidsen T.M."/>
            <person name="Wayne K.J."/>
            <person name="Tettelin H."/>
            <person name="Glass J.I."/>
            <person name="Rusch D."/>
            <person name="Podicherti R."/>
            <person name="Tsui H.-C.T."/>
            <person name="Winkler M.E."/>
        </authorList>
    </citation>
    <scope>NUCLEOTIDE SEQUENCE</scope>
</reference>
<keyword evidence="12" id="KW-0804">Transcription</keyword>
<evidence type="ECO:0000256" key="7">
    <source>
        <dbReference type="ARBA" id="ARBA00022840"/>
    </source>
</evidence>
<feature type="domain" description="Response regulatory" evidence="17">
    <location>
        <begin position="1"/>
        <end position="113"/>
    </location>
</feature>
<dbReference type="PROSITE" id="PS50110">
    <property type="entry name" value="RESPONSE_REGULATORY"/>
    <property type="match status" value="1"/>
</dbReference>
<dbReference type="PANTHER" id="PTHR32071:SF95">
    <property type="entry name" value="DNA-BINDING TRANSCRIPTIONAL REGULATOR NTRC"/>
    <property type="match status" value="1"/>
</dbReference>
<evidence type="ECO:0000259" key="17">
    <source>
        <dbReference type="PROSITE" id="PS50110"/>
    </source>
</evidence>
<dbReference type="InterPro" id="IPR009057">
    <property type="entry name" value="Homeodomain-like_sf"/>
</dbReference>
<protein>
    <recommendedName>
        <fullName evidence="2">DNA-binding transcriptional regulator NtrC</fullName>
    </recommendedName>
    <alternativeName>
        <fullName evidence="14">Nitrogen regulation protein NR(I)</fullName>
    </alternativeName>
    <alternativeName>
        <fullName evidence="15">Nitrogen regulator I</fullName>
    </alternativeName>
</protein>
<dbReference type="GO" id="GO:0006355">
    <property type="term" value="P:regulation of DNA-templated transcription"/>
    <property type="evidence" value="ECO:0007669"/>
    <property type="project" value="InterPro"/>
</dbReference>
<dbReference type="InterPro" id="IPR058031">
    <property type="entry name" value="AAA_lid_NorR"/>
</dbReference>
<dbReference type="PROSITE" id="PS00688">
    <property type="entry name" value="SIGMA54_INTERACT_3"/>
    <property type="match status" value="1"/>
</dbReference>
<gene>
    <name evidence="18" type="ORF">METZ01_LOCUS10121</name>
</gene>
<dbReference type="PROSITE" id="PS50045">
    <property type="entry name" value="SIGMA54_INTERACT_4"/>
    <property type="match status" value="1"/>
</dbReference>
<dbReference type="InterPro" id="IPR025944">
    <property type="entry name" value="Sigma_54_int_dom_CS"/>
</dbReference>
<evidence type="ECO:0000256" key="14">
    <source>
        <dbReference type="ARBA" id="ARBA00029881"/>
    </source>
</evidence>
<evidence type="ECO:0000256" key="3">
    <source>
        <dbReference type="ARBA" id="ARBA00022490"/>
    </source>
</evidence>
<dbReference type="AlphaFoldDB" id="A0A381NRV6"/>
<dbReference type="Gene3D" id="3.40.50.300">
    <property type="entry name" value="P-loop containing nucleotide triphosphate hydrolases"/>
    <property type="match status" value="1"/>
</dbReference>
<dbReference type="GO" id="GO:0006808">
    <property type="term" value="P:regulation of nitrogen utilization"/>
    <property type="evidence" value="ECO:0007669"/>
    <property type="project" value="InterPro"/>
</dbReference>
<evidence type="ECO:0000256" key="10">
    <source>
        <dbReference type="ARBA" id="ARBA00023125"/>
    </source>
</evidence>
<dbReference type="Gene3D" id="1.10.10.60">
    <property type="entry name" value="Homeodomain-like"/>
    <property type="match status" value="1"/>
</dbReference>
<keyword evidence="6" id="KW-0547">Nucleotide-binding</keyword>